<name>A0A2M7FYA0_9BACT</name>
<keyword evidence="1" id="KW-1133">Transmembrane helix</keyword>
<accession>A0A2M7FYA0</accession>
<organism evidence="2 3">
    <name type="scientific">bacterium (Candidatus Blackallbacteria) CG17_big_fil_post_rev_8_21_14_2_50_48_46</name>
    <dbReference type="NCBI Taxonomy" id="2014261"/>
    <lineage>
        <taxon>Bacteria</taxon>
        <taxon>Candidatus Blackallbacteria</taxon>
    </lineage>
</organism>
<gene>
    <name evidence="2" type="ORF">COW36_23460</name>
</gene>
<feature type="transmembrane region" description="Helical" evidence="1">
    <location>
        <begin position="83"/>
        <end position="102"/>
    </location>
</feature>
<protein>
    <submittedName>
        <fullName evidence="2">Uncharacterized protein</fullName>
    </submittedName>
</protein>
<evidence type="ECO:0000313" key="2">
    <source>
        <dbReference type="EMBL" id="PIW14000.1"/>
    </source>
</evidence>
<sequence length="183" mass="20343">MLRFFTLLLTCVLGWQCFSLPLYALEFHAPQRYVLEPQDRLALLPLSETPALEAPFCGEACWSASFFLPGAGQLFLGEPLRGWGFMAGTLIAPWVLATLSMASLQALNLPGWNGSDLQQATPFFILAALLGSLTLYIWNIFDAYGLQLEKDLNRSEKSAPLPEISERQPKGSAWQLQVGLFQF</sequence>
<dbReference type="Proteomes" id="UP000231019">
    <property type="component" value="Unassembled WGS sequence"/>
</dbReference>
<feature type="transmembrane region" description="Helical" evidence="1">
    <location>
        <begin position="123"/>
        <end position="141"/>
    </location>
</feature>
<evidence type="ECO:0000256" key="1">
    <source>
        <dbReference type="SAM" id="Phobius"/>
    </source>
</evidence>
<proteinExistence type="predicted"/>
<comment type="caution">
    <text evidence="2">The sequence shown here is derived from an EMBL/GenBank/DDBJ whole genome shotgun (WGS) entry which is preliminary data.</text>
</comment>
<dbReference type="EMBL" id="PFFQ01000065">
    <property type="protein sequence ID" value="PIW14000.1"/>
    <property type="molecule type" value="Genomic_DNA"/>
</dbReference>
<reference evidence="2 3" key="1">
    <citation type="submission" date="2017-09" db="EMBL/GenBank/DDBJ databases">
        <title>Depth-based differentiation of microbial function through sediment-hosted aquifers and enrichment of novel symbionts in the deep terrestrial subsurface.</title>
        <authorList>
            <person name="Probst A.J."/>
            <person name="Ladd B."/>
            <person name="Jarett J.K."/>
            <person name="Geller-Mcgrath D.E."/>
            <person name="Sieber C.M."/>
            <person name="Emerson J.B."/>
            <person name="Anantharaman K."/>
            <person name="Thomas B.C."/>
            <person name="Malmstrom R."/>
            <person name="Stieglmeier M."/>
            <person name="Klingl A."/>
            <person name="Woyke T."/>
            <person name="Ryan C.M."/>
            <person name="Banfield J.F."/>
        </authorList>
    </citation>
    <scope>NUCLEOTIDE SEQUENCE [LARGE SCALE GENOMIC DNA]</scope>
    <source>
        <strain evidence="2">CG17_big_fil_post_rev_8_21_14_2_50_48_46</strain>
    </source>
</reference>
<dbReference type="AlphaFoldDB" id="A0A2M7FYA0"/>
<keyword evidence="1" id="KW-0812">Transmembrane</keyword>
<keyword evidence="1" id="KW-0472">Membrane</keyword>
<evidence type="ECO:0000313" key="3">
    <source>
        <dbReference type="Proteomes" id="UP000231019"/>
    </source>
</evidence>